<dbReference type="Proteomes" id="UP000280395">
    <property type="component" value="Unassembled WGS sequence"/>
</dbReference>
<dbReference type="EMBL" id="RBUA01000097">
    <property type="protein sequence ID" value="RMU66363.1"/>
    <property type="molecule type" value="Genomic_DNA"/>
</dbReference>
<evidence type="ECO:0000313" key="1">
    <source>
        <dbReference type="EMBL" id="RMU66363.1"/>
    </source>
</evidence>
<proteinExistence type="predicted"/>
<dbReference type="AlphaFoldDB" id="A0A3M5W9B9"/>
<accession>A0A3M5W9B9</accession>
<comment type="caution">
    <text evidence="1">The sequence shown here is derived from an EMBL/GenBank/DDBJ whole genome shotgun (WGS) entry which is preliminary data.</text>
</comment>
<sequence>MPARPLFPRLLVHRHQRQQFARLAEGRRIVSSGEQLTEKRPAVVAIGRHDGRRHDHAHENHQAAVGDHQVKRQHQHTHRVVPVEPGALAFARAEGEEVLEDFFMGDDAGDQCDQHHHGGDGRQPAAPRVRHLQLEVETIEELAALAFAGLHRLAGDGVEDFLDEGTALAGFELVLPHHRQTGVAAVRQGNEPACGGRRLLLQVVLRDGEAAPIVQGMGLHFGLHPVGYFIFEIGQGAGQENREQQPAEDQACPGVQPGHGLAKALFHVRAIQKPMPARVAKSALGTITPAQARHAVRQAKHQSTASR</sequence>
<reference evidence="1 2" key="1">
    <citation type="submission" date="2018-08" db="EMBL/GenBank/DDBJ databases">
        <title>Recombination of ecologically and evolutionarily significant loci maintains genetic cohesion in the Pseudomonas syringae species complex.</title>
        <authorList>
            <person name="Dillon M."/>
            <person name="Thakur S."/>
            <person name="Almeida R.N.D."/>
            <person name="Weir B.S."/>
            <person name="Guttman D.S."/>
        </authorList>
    </citation>
    <scope>NUCLEOTIDE SEQUENCE [LARGE SCALE GENOMIC DNA]</scope>
    <source>
        <strain evidence="1 2">ICMP 14479</strain>
    </source>
</reference>
<evidence type="ECO:0000313" key="2">
    <source>
        <dbReference type="Proteomes" id="UP000280395"/>
    </source>
</evidence>
<protein>
    <submittedName>
        <fullName evidence="1">Uncharacterized protein</fullName>
    </submittedName>
</protein>
<organism evidence="1 2">
    <name type="scientific">Pseudomonas syringae pv. avii</name>
    <dbReference type="NCBI Taxonomy" id="663959"/>
    <lineage>
        <taxon>Bacteria</taxon>
        <taxon>Pseudomonadati</taxon>
        <taxon>Pseudomonadota</taxon>
        <taxon>Gammaproteobacteria</taxon>
        <taxon>Pseudomonadales</taxon>
        <taxon>Pseudomonadaceae</taxon>
        <taxon>Pseudomonas</taxon>
        <taxon>Pseudomonas syringae</taxon>
    </lineage>
</organism>
<gene>
    <name evidence="1" type="ORF">ALP29_05217</name>
</gene>
<name>A0A3M5W9B9_PSESX</name>